<evidence type="ECO:0000259" key="3">
    <source>
        <dbReference type="PROSITE" id="PS50158"/>
    </source>
</evidence>
<dbReference type="GeneID" id="22916296"/>
<evidence type="ECO:0000313" key="5">
    <source>
        <dbReference type="Proteomes" id="UP000019763"/>
    </source>
</evidence>
<evidence type="ECO:0000313" key="4">
    <source>
        <dbReference type="EMBL" id="EZG43034.1"/>
    </source>
</evidence>
<dbReference type="EMBL" id="AFNH02001487">
    <property type="protein sequence ID" value="EZG43034.1"/>
    <property type="molecule type" value="Genomic_DNA"/>
</dbReference>
<dbReference type="AlphaFoldDB" id="A0A023AWE3"/>
<dbReference type="SMART" id="SM00343">
    <property type="entry name" value="ZnF_C2HC"/>
    <property type="match status" value="1"/>
</dbReference>
<comment type="caution">
    <text evidence="4">The sequence shown here is derived from an EMBL/GenBank/DDBJ whole genome shotgun (WGS) entry which is preliminary data.</text>
</comment>
<keyword evidence="1" id="KW-0479">Metal-binding</keyword>
<feature type="region of interest" description="Disordered" evidence="2">
    <location>
        <begin position="65"/>
        <end position="97"/>
    </location>
</feature>
<protein>
    <submittedName>
        <fullName evidence="4">Zinc knuckle protein</fullName>
    </submittedName>
</protein>
<keyword evidence="5" id="KW-1185">Reference proteome</keyword>
<dbReference type="SUPFAM" id="SSF57756">
    <property type="entry name" value="Retrovirus zinc finger-like domains"/>
    <property type="match status" value="1"/>
</dbReference>
<feature type="domain" description="CCHC-type" evidence="3">
    <location>
        <begin position="16"/>
        <end position="32"/>
    </location>
</feature>
<name>A0A023AWE3_GRENI</name>
<dbReference type="InterPro" id="IPR001878">
    <property type="entry name" value="Znf_CCHC"/>
</dbReference>
<gene>
    <name evidence="4" type="ORF">GNI_193980</name>
</gene>
<evidence type="ECO:0000256" key="2">
    <source>
        <dbReference type="SAM" id="MobiDB-lite"/>
    </source>
</evidence>
<dbReference type="RefSeq" id="XP_011133694.1">
    <property type="nucleotide sequence ID" value="XM_011135392.1"/>
</dbReference>
<dbReference type="VEuPathDB" id="CryptoDB:GNI_193980"/>
<keyword evidence="1" id="KW-0863">Zinc-finger</keyword>
<proteinExistence type="predicted"/>
<reference evidence="4" key="1">
    <citation type="submission" date="2013-12" db="EMBL/GenBank/DDBJ databases">
        <authorList>
            <person name="Omoto C.K."/>
            <person name="Sibley D."/>
            <person name="Venepally P."/>
            <person name="Hadjithomas M."/>
            <person name="Karamycheva S."/>
            <person name="Brunk B."/>
            <person name="Roos D."/>
            <person name="Caler E."/>
            <person name="Lorenzi H."/>
        </authorList>
    </citation>
    <scope>NUCLEOTIDE SEQUENCE</scope>
</reference>
<dbReference type="GO" id="GO:0003676">
    <property type="term" value="F:nucleic acid binding"/>
    <property type="evidence" value="ECO:0007669"/>
    <property type="project" value="InterPro"/>
</dbReference>
<dbReference type="PROSITE" id="PS50158">
    <property type="entry name" value="ZF_CCHC"/>
    <property type="match status" value="1"/>
</dbReference>
<dbReference type="GO" id="GO:0008270">
    <property type="term" value="F:zinc ion binding"/>
    <property type="evidence" value="ECO:0007669"/>
    <property type="project" value="UniProtKB-KW"/>
</dbReference>
<dbReference type="Proteomes" id="UP000019763">
    <property type="component" value="Unassembled WGS sequence"/>
</dbReference>
<sequence>MVGRGHQCWVTRKRYKCFRCGQPNHLAVVCKSQTGVAVKVQEAQDSTVLCREIDRLSRQLEFLTSNADPPLAGPQDQEAPEAAANKRPFGERPVPGN</sequence>
<organism evidence="4 5">
    <name type="scientific">Gregarina niphandrodes</name>
    <name type="common">Septate eugregarine</name>
    <dbReference type="NCBI Taxonomy" id="110365"/>
    <lineage>
        <taxon>Eukaryota</taxon>
        <taxon>Sar</taxon>
        <taxon>Alveolata</taxon>
        <taxon>Apicomplexa</taxon>
        <taxon>Conoidasida</taxon>
        <taxon>Gregarinasina</taxon>
        <taxon>Eugregarinorida</taxon>
        <taxon>Gregarinidae</taxon>
        <taxon>Gregarina</taxon>
    </lineage>
</organism>
<dbReference type="InterPro" id="IPR036875">
    <property type="entry name" value="Znf_CCHC_sf"/>
</dbReference>
<evidence type="ECO:0000256" key="1">
    <source>
        <dbReference type="PROSITE-ProRule" id="PRU00047"/>
    </source>
</evidence>
<accession>A0A023AWE3</accession>
<keyword evidence="1" id="KW-0862">Zinc</keyword>